<protein>
    <submittedName>
        <fullName evidence="1">Uncharacterized protein</fullName>
    </submittedName>
</protein>
<keyword evidence="2" id="KW-1185">Reference proteome</keyword>
<evidence type="ECO:0000313" key="2">
    <source>
        <dbReference type="Proteomes" id="UP000186895"/>
    </source>
</evidence>
<dbReference type="AlphaFoldDB" id="A0A1N6QBQ6"/>
<name>A0A1N6QBQ6_9GAMM</name>
<reference evidence="1 2" key="1">
    <citation type="submission" date="2017-01" db="EMBL/GenBank/DDBJ databases">
        <authorList>
            <person name="Mah S.A."/>
            <person name="Swanson W.J."/>
            <person name="Moy G.W."/>
            <person name="Vacquier V.D."/>
        </authorList>
    </citation>
    <scope>NUCLEOTIDE SEQUENCE [LARGE SCALE GENOMIC DNA]</scope>
    <source>
        <strain evidence="1 2">DSM 7027</strain>
    </source>
</reference>
<dbReference type="EMBL" id="FTMN01000002">
    <property type="protein sequence ID" value="SIQ13982.1"/>
    <property type="molecule type" value="Genomic_DNA"/>
</dbReference>
<gene>
    <name evidence="1" type="ORF">SAMN05421647_102400</name>
</gene>
<sequence length="122" mass="13562">MNRPTECSLRLLDNVLMLYVGLVNWLMSSVISVILAPVTMLALMLILLSGCVFFEPTPQYLREPVPQTWTDTLVAPSLNGTYGDYIAHCELFVKQCNDDRISVRGWSDEAQDVNDGAPGTPK</sequence>
<evidence type="ECO:0000313" key="1">
    <source>
        <dbReference type="EMBL" id="SIQ13982.1"/>
    </source>
</evidence>
<dbReference type="STRING" id="49186.SAMN05421647_102400"/>
<dbReference type="Proteomes" id="UP000186895">
    <property type="component" value="Unassembled WGS sequence"/>
</dbReference>
<organism evidence="1 2">
    <name type="scientific">Marinobacterium stanieri</name>
    <dbReference type="NCBI Taxonomy" id="49186"/>
    <lineage>
        <taxon>Bacteria</taxon>
        <taxon>Pseudomonadati</taxon>
        <taxon>Pseudomonadota</taxon>
        <taxon>Gammaproteobacteria</taxon>
        <taxon>Oceanospirillales</taxon>
        <taxon>Oceanospirillaceae</taxon>
        <taxon>Marinobacterium</taxon>
    </lineage>
</organism>
<proteinExistence type="predicted"/>
<accession>A0A1N6QBQ6</accession>